<dbReference type="KEGG" id="lgi:LOTGIDRAFT_154984"/>
<dbReference type="OMA" id="NEGMIND"/>
<dbReference type="STRING" id="225164.V3ZX18"/>
<dbReference type="AlphaFoldDB" id="V3ZX18"/>
<dbReference type="Proteomes" id="UP000030746">
    <property type="component" value="Unassembled WGS sequence"/>
</dbReference>
<sequence>MTMFNGEFGCSTCEEPGITESRGKGYARFYPFRESDAKPQIRNSEDIKNAKKTNRLKGVCGLTGLIAMPWFDVVWGIGDTKKLLYLWFSQTSSGQQYLVGNHLKKISEQLNNIQPPDYVERLPRDIVKTL</sequence>
<accession>V3ZX18</accession>
<name>V3ZX18_LOTGI</name>
<gene>
    <name evidence="1" type="ORF">LOTGIDRAFT_154984</name>
</gene>
<evidence type="ECO:0000313" key="2">
    <source>
        <dbReference type="Proteomes" id="UP000030746"/>
    </source>
</evidence>
<dbReference type="OrthoDB" id="6063671at2759"/>
<dbReference type="CTD" id="20236487"/>
<dbReference type="HOGENOM" id="CLU_1940495_0_0_1"/>
<organism evidence="1 2">
    <name type="scientific">Lottia gigantea</name>
    <name type="common">Giant owl limpet</name>
    <dbReference type="NCBI Taxonomy" id="225164"/>
    <lineage>
        <taxon>Eukaryota</taxon>
        <taxon>Metazoa</taxon>
        <taxon>Spiralia</taxon>
        <taxon>Lophotrochozoa</taxon>
        <taxon>Mollusca</taxon>
        <taxon>Gastropoda</taxon>
        <taxon>Patellogastropoda</taxon>
        <taxon>Lottioidea</taxon>
        <taxon>Lottiidae</taxon>
        <taxon>Lottia</taxon>
    </lineage>
</organism>
<dbReference type="EMBL" id="KB203274">
    <property type="protein sequence ID" value="ESO85496.1"/>
    <property type="molecule type" value="Genomic_DNA"/>
</dbReference>
<dbReference type="RefSeq" id="XP_009063741.1">
    <property type="nucleotide sequence ID" value="XM_009065493.1"/>
</dbReference>
<proteinExistence type="predicted"/>
<reference evidence="1 2" key="1">
    <citation type="journal article" date="2013" name="Nature">
        <title>Insights into bilaterian evolution from three spiralian genomes.</title>
        <authorList>
            <person name="Simakov O."/>
            <person name="Marletaz F."/>
            <person name="Cho S.J."/>
            <person name="Edsinger-Gonzales E."/>
            <person name="Havlak P."/>
            <person name="Hellsten U."/>
            <person name="Kuo D.H."/>
            <person name="Larsson T."/>
            <person name="Lv J."/>
            <person name="Arendt D."/>
            <person name="Savage R."/>
            <person name="Osoegawa K."/>
            <person name="de Jong P."/>
            <person name="Grimwood J."/>
            <person name="Chapman J.A."/>
            <person name="Shapiro H."/>
            <person name="Aerts A."/>
            <person name="Otillar R.P."/>
            <person name="Terry A.Y."/>
            <person name="Boore J.L."/>
            <person name="Grigoriev I.V."/>
            <person name="Lindberg D.R."/>
            <person name="Seaver E.C."/>
            <person name="Weisblat D.A."/>
            <person name="Putnam N.H."/>
            <person name="Rokhsar D.S."/>
        </authorList>
    </citation>
    <scope>NUCLEOTIDE SEQUENCE [LARGE SCALE GENOMIC DNA]</scope>
</reference>
<evidence type="ECO:0000313" key="1">
    <source>
        <dbReference type="EMBL" id="ESO85496.1"/>
    </source>
</evidence>
<dbReference type="GeneID" id="20236487"/>
<protein>
    <submittedName>
        <fullName evidence="1">Uncharacterized protein</fullName>
    </submittedName>
</protein>
<keyword evidence="2" id="KW-1185">Reference proteome</keyword>